<evidence type="ECO:0000313" key="8">
    <source>
        <dbReference type="Proteomes" id="UP000284547"/>
    </source>
</evidence>
<dbReference type="Pfam" id="PF00441">
    <property type="entry name" value="Acyl-CoA_dh_1"/>
    <property type="match status" value="1"/>
</dbReference>
<comment type="cofactor">
    <cofactor evidence="1">
        <name>FAD</name>
        <dbReference type="ChEBI" id="CHEBI:57692"/>
    </cofactor>
</comment>
<name>A0A411Z348_9RHOB</name>
<keyword evidence="3" id="KW-0285">Flavoprotein</keyword>
<dbReference type="Proteomes" id="UP000284547">
    <property type="component" value="Unassembled WGS sequence"/>
</dbReference>
<keyword evidence="8" id="KW-1185">Reference proteome</keyword>
<protein>
    <submittedName>
        <fullName evidence="7">Acyl-CoA dehydrogenase</fullName>
    </submittedName>
</protein>
<feature type="domain" description="Acyl-CoA dehydrogenase/oxidase C-terminal" evidence="6">
    <location>
        <begin position="222"/>
        <end position="329"/>
    </location>
</feature>
<dbReference type="PANTHER" id="PTHR48083:SF37">
    <property type="entry name" value="DEHYDROGENASE, PUTATIVE-RELATED"/>
    <property type="match status" value="1"/>
</dbReference>
<evidence type="ECO:0000256" key="5">
    <source>
        <dbReference type="ARBA" id="ARBA00023002"/>
    </source>
</evidence>
<sequence length="361" mass="38044">MTQAKFSPTDPVGQALATVAAHAAAAERGEVTLAADLVLLHHCGLLSELVRHTSPGGDALAGATLLRRIGRASLAVGRIVEGHANAMLLVHLYGTSAQRMQVTAGAGAGAIFGVWGAEGKDPVTVTAQHGNTVTLSGAKQFCSGIGLLSWAVVPVTLPEGPQLFLVDVRDSDRGDLSTWQVSGMRATASGRYDLTGVTAQTLGLPGDYTQEPHFEGGIWRYCALHCGGLEALAEEARRHILARQQGDDPHQRARLAQLAIHAQTTRLWVEACCRSITTDAPTDQCVTQALLAREAVEQACQSGIALAERILGTQAFATQNPADRIRRDLAFFLRQANLDGKLAKAGASLLARTAPLGECIT</sequence>
<dbReference type="EMBL" id="QWEY01000004">
    <property type="protein sequence ID" value="RGP37465.1"/>
    <property type="molecule type" value="Genomic_DNA"/>
</dbReference>
<dbReference type="SUPFAM" id="SSF56645">
    <property type="entry name" value="Acyl-CoA dehydrogenase NM domain-like"/>
    <property type="match status" value="1"/>
</dbReference>
<proteinExistence type="inferred from homology"/>
<reference evidence="7 8" key="1">
    <citation type="submission" date="2018-08" db="EMBL/GenBank/DDBJ databases">
        <title>Flavobacterium tibetense sp. nov., isolated from a wetland YonghuCo on Tibetan Plateau.</title>
        <authorList>
            <person name="Phurbu D."/>
            <person name="Lu H."/>
            <person name="Xing P."/>
        </authorList>
    </citation>
    <scope>NUCLEOTIDE SEQUENCE [LARGE SCALE GENOMIC DNA]</scope>
    <source>
        <strain evidence="7 8">DJC</strain>
    </source>
</reference>
<dbReference type="InterPro" id="IPR050741">
    <property type="entry name" value="Acyl-CoA_dehydrogenase"/>
</dbReference>
<evidence type="ECO:0000256" key="3">
    <source>
        <dbReference type="ARBA" id="ARBA00022630"/>
    </source>
</evidence>
<dbReference type="RefSeq" id="WP_118151526.1">
    <property type="nucleotide sequence ID" value="NZ_QWEY01000004.1"/>
</dbReference>
<dbReference type="PANTHER" id="PTHR48083">
    <property type="entry name" value="MEDIUM-CHAIN SPECIFIC ACYL-COA DEHYDROGENASE, MITOCHONDRIAL-RELATED"/>
    <property type="match status" value="1"/>
</dbReference>
<keyword evidence="5" id="KW-0560">Oxidoreductase</keyword>
<dbReference type="InterPro" id="IPR009075">
    <property type="entry name" value="AcylCo_DH/oxidase_C"/>
</dbReference>
<dbReference type="InterPro" id="IPR046373">
    <property type="entry name" value="Acyl-CoA_Oxase/DH_mid-dom_sf"/>
</dbReference>
<dbReference type="GO" id="GO:0033539">
    <property type="term" value="P:fatty acid beta-oxidation using acyl-CoA dehydrogenase"/>
    <property type="evidence" value="ECO:0007669"/>
    <property type="project" value="TreeGrafter"/>
</dbReference>
<gene>
    <name evidence="7" type="ORF">D1012_09615</name>
</gene>
<accession>A0A411Z348</accession>
<dbReference type="GO" id="GO:0003995">
    <property type="term" value="F:acyl-CoA dehydrogenase activity"/>
    <property type="evidence" value="ECO:0007669"/>
    <property type="project" value="TreeGrafter"/>
</dbReference>
<dbReference type="InterPro" id="IPR037069">
    <property type="entry name" value="AcylCoA_DH/ox_N_sf"/>
</dbReference>
<dbReference type="Gene3D" id="2.40.110.10">
    <property type="entry name" value="Butyryl-CoA Dehydrogenase, subunit A, domain 2"/>
    <property type="match status" value="1"/>
</dbReference>
<evidence type="ECO:0000256" key="1">
    <source>
        <dbReference type="ARBA" id="ARBA00001974"/>
    </source>
</evidence>
<evidence type="ECO:0000256" key="4">
    <source>
        <dbReference type="ARBA" id="ARBA00022827"/>
    </source>
</evidence>
<evidence type="ECO:0000313" key="7">
    <source>
        <dbReference type="EMBL" id="RGP37465.1"/>
    </source>
</evidence>
<dbReference type="InterPro" id="IPR009100">
    <property type="entry name" value="AcylCoA_DH/oxidase_NM_dom_sf"/>
</dbReference>
<dbReference type="SUPFAM" id="SSF47203">
    <property type="entry name" value="Acyl-CoA dehydrogenase C-terminal domain-like"/>
    <property type="match status" value="1"/>
</dbReference>
<dbReference type="Gene3D" id="1.10.540.10">
    <property type="entry name" value="Acyl-CoA dehydrogenase/oxidase, N-terminal domain"/>
    <property type="match status" value="1"/>
</dbReference>
<evidence type="ECO:0000259" key="6">
    <source>
        <dbReference type="Pfam" id="PF00441"/>
    </source>
</evidence>
<dbReference type="GO" id="GO:0050660">
    <property type="term" value="F:flavin adenine dinucleotide binding"/>
    <property type="evidence" value="ECO:0007669"/>
    <property type="project" value="InterPro"/>
</dbReference>
<organism evidence="7 8">
    <name type="scientific">Pseudotabrizicola alkalilacus</name>
    <dbReference type="NCBI Taxonomy" id="2305252"/>
    <lineage>
        <taxon>Bacteria</taxon>
        <taxon>Pseudomonadati</taxon>
        <taxon>Pseudomonadota</taxon>
        <taxon>Alphaproteobacteria</taxon>
        <taxon>Rhodobacterales</taxon>
        <taxon>Paracoccaceae</taxon>
        <taxon>Pseudotabrizicola</taxon>
    </lineage>
</organism>
<dbReference type="OrthoDB" id="2986495at2"/>
<dbReference type="Gene3D" id="1.20.140.10">
    <property type="entry name" value="Butyryl-CoA Dehydrogenase, subunit A, domain 3"/>
    <property type="match status" value="1"/>
</dbReference>
<dbReference type="InterPro" id="IPR036250">
    <property type="entry name" value="AcylCo_DH-like_C"/>
</dbReference>
<comment type="caution">
    <text evidence="7">The sequence shown here is derived from an EMBL/GenBank/DDBJ whole genome shotgun (WGS) entry which is preliminary data.</text>
</comment>
<evidence type="ECO:0000256" key="2">
    <source>
        <dbReference type="ARBA" id="ARBA00009347"/>
    </source>
</evidence>
<comment type="similarity">
    <text evidence="2">Belongs to the acyl-CoA dehydrogenase family.</text>
</comment>
<dbReference type="AlphaFoldDB" id="A0A411Z348"/>
<keyword evidence="4" id="KW-0274">FAD</keyword>
<dbReference type="GO" id="GO:0005737">
    <property type="term" value="C:cytoplasm"/>
    <property type="evidence" value="ECO:0007669"/>
    <property type="project" value="TreeGrafter"/>
</dbReference>